<organism evidence="2 3">
    <name type="scientific">Naegleria fowleri</name>
    <name type="common">Brain eating amoeba</name>
    <dbReference type="NCBI Taxonomy" id="5763"/>
    <lineage>
        <taxon>Eukaryota</taxon>
        <taxon>Discoba</taxon>
        <taxon>Heterolobosea</taxon>
        <taxon>Tetramitia</taxon>
        <taxon>Eutetramitia</taxon>
        <taxon>Vahlkampfiidae</taxon>
        <taxon>Naegleria</taxon>
    </lineage>
</organism>
<dbReference type="EMBL" id="VFQX01000007">
    <property type="protein sequence ID" value="KAF0982892.1"/>
    <property type="molecule type" value="Genomic_DNA"/>
</dbReference>
<protein>
    <submittedName>
        <fullName evidence="2">Uncharacterized protein</fullName>
    </submittedName>
</protein>
<evidence type="ECO:0000256" key="1">
    <source>
        <dbReference type="SAM" id="MobiDB-lite"/>
    </source>
</evidence>
<dbReference type="VEuPathDB" id="AmoebaDB:FDP41_010871"/>
<dbReference type="OMA" id="PWIIDIP"/>
<proteinExistence type="predicted"/>
<dbReference type="VEuPathDB" id="AmoebaDB:NfTy_015370"/>
<keyword evidence="3" id="KW-1185">Reference proteome</keyword>
<sequence length="628" mass="72103">MRESQNRSRMYAIDSYLKGREKLIEMEPNKQIVQPGRLYLQEIPLYGVYSKKFNVNITHAVLILFNNMFIFCKNLEPEKSTTLEEVDGRTIYNYEIFEFVFEPVMCDARLVEKQGDLYPFPWIIDIPSEEENRIEDLSESSATNTPTAISTTTTLIPSTPTLTTSNNQQRSSSIVTSSSQDSNVEKKTKHNMNDLYIFKKPLFQLVSQHDVYTLQFNSVTEKLDTLRTIYDIIDEQFKDCKSKEKDQKRCLFLSYEKERIQLYSEKKVSLPKELNNGGDTANQLISTWNYLTQKDFPKIKSKKKIEELLAIVNEKVIEEYKQKLNYIPTVEEQALGAYYAIADCVDTDKSLFQLDFHIGDIFILWQKVKNGKKWFLVQKTGLNFSPMRKIQLLDELLPNNLKDMKSVMRKQQLAKKKKPKTPKQIISISDHYCKIEKELEADKMLEEIALELNFLSLLNSDTNLFETSGKKTSEKDRAEFKNQIRKSVSPALIGANKDEYKQHADTLFYKHIFNVSSEKGQVGLVPTKALAELPYQTFKTLLTLMEKRDSIENKKVRNFSVLKKAPSNSSSTERLGASSNGSNSNNSNNTTATSPPTPQDQPSNSTSNGGNSEPTQEKKSKLFGLFKK</sequence>
<evidence type="ECO:0000313" key="3">
    <source>
        <dbReference type="Proteomes" id="UP000444721"/>
    </source>
</evidence>
<name>A0A6A5C7N2_NAEFO</name>
<gene>
    <name evidence="2" type="ORF">FDP41_010871</name>
</gene>
<dbReference type="Proteomes" id="UP000444721">
    <property type="component" value="Unassembled WGS sequence"/>
</dbReference>
<comment type="caution">
    <text evidence="2">The sequence shown here is derived from an EMBL/GenBank/DDBJ whole genome shotgun (WGS) entry which is preliminary data.</text>
</comment>
<feature type="region of interest" description="Disordered" evidence="1">
    <location>
        <begin position="139"/>
        <end position="186"/>
    </location>
</feature>
<dbReference type="AlphaFoldDB" id="A0A6A5C7N2"/>
<dbReference type="VEuPathDB" id="AmoebaDB:NF0025270"/>
<dbReference type="VEuPathDB" id="AmoebaDB:NfTy_015380"/>
<reference evidence="2 3" key="1">
    <citation type="journal article" date="2019" name="Sci. Rep.">
        <title>Nanopore sequencing improves the draft genome of the human pathogenic amoeba Naegleria fowleri.</title>
        <authorList>
            <person name="Liechti N."/>
            <person name="Schurch N."/>
            <person name="Bruggmann R."/>
            <person name="Wittwer M."/>
        </authorList>
    </citation>
    <scope>NUCLEOTIDE SEQUENCE [LARGE SCALE GENOMIC DNA]</scope>
    <source>
        <strain evidence="2 3">ATCC 30894</strain>
    </source>
</reference>
<feature type="compositionally biased region" description="Polar residues" evidence="1">
    <location>
        <begin position="600"/>
        <end position="614"/>
    </location>
</feature>
<dbReference type="GeneID" id="68118086"/>
<feature type="compositionally biased region" description="Low complexity" evidence="1">
    <location>
        <begin position="576"/>
        <end position="594"/>
    </location>
</feature>
<feature type="region of interest" description="Disordered" evidence="1">
    <location>
        <begin position="564"/>
        <end position="628"/>
    </location>
</feature>
<evidence type="ECO:0000313" key="2">
    <source>
        <dbReference type="EMBL" id="KAF0982892.1"/>
    </source>
</evidence>
<dbReference type="RefSeq" id="XP_044567605.1">
    <property type="nucleotide sequence ID" value="XM_044701216.1"/>
</dbReference>
<accession>A0A6A5C7N2</accession>
<feature type="compositionally biased region" description="Low complexity" evidence="1">
    <location>
        <begin position="140"/>
        <end position="182"/>
    </location>
</feature>